<dbReference type="EMBL" id="MK072292">
    <property type="protein sequence ID" value="AYV81666.1"/>
    <property type="molecule type" value="Genomic_DNA"/>
</dbReference>
<evidence type="ECO:0000313" key="1">
    <source>
        <dbReference type="EMBL" id="AYV81666.1"/>
    </source>
</evidence>
<gene>
    <name evidence="1" type="ORF">Harvfovirus50_9</name>
</gene>
<proteinExistence type="predicted"/>
<sequence>MASRLILRSVLLARGIVVRRTVVPVCLQFRVEAKRHVVYSQRRSFASDKDILKFVSERKTVNRDSNYHPKANELINAIRARKYDLARKLVIVDLVPVDSHTLGENTALTDAASRGDVEGIRYLVKDLKANLHASCDCPDHQTALHYATSKNRTEAVKVLLLLGSRDDTLTNSGKKPSELTKNAEIKVLFQRNNPLLAKMLPGAKKGKDSVIYLS</sequence>
<dbReference type="Gene3D" id="1.25.40.20">
    <property type="entry name" value="Ankyrin repeat-containing domain"/>
    <property type="match status" value="1"/>
</dbReference>
<dbReference type="PROSITE" id="PS50088">
    <property type="entry name" value="ANK_REPEAT"/>
    <property type="match status" value="1"/>
</dbReference>
<dbReference type="Pfam" id="PF12796">
    <property type="entry name" value="Ank_2"/>
    <property type="match status" value="1"/>
</dbReference>
<protein>
    <submittedName>
        <fullName evidence="1">Uncharacterized protein</fullName>
    </submittedName>
</protein>
<dbReference type="InterPro" id="IPR002110">
    <property type="entry name" value="Ankyrin_rpt"/>
</dbReference>
<dbReference type="SMART" id="SM00248">
    <property type="entry name" value="ANK"/>
    <property type="match status" value="2"/>
</dbReference>
<organism evidence="1">
    <name type="scientific">Harvfovirus sp</name>
    <dbReference type="NCBI Taxonomy" id="2487768"/>
    <lineage>
        <taxon>Viruses</taxon>
        <taxon>Varidnaviria</taxon>
        <taxon>Bamfordvirae</taxon>
        <taxon>Nucleocytoviricota</taxon>
        <taxon>Megaviricetes</taxon>
        <taxon>Imitervirales</taxon>
        <taxon>Mimiviridae</taxon>
        <taxon>Klosneuvirinae</taxon>
    </lineage>
</organism>
<dbReference type="SUPFAM" id="SSF48403">
    <property type="entry name" value="Ankyrin repeat"/>
    <property type="match status" value="1"/>
</dbReference>
<dbReference type="InterPro" id="IPR036770">
    <property type="entry name" value="Ankyrin_rpt-contain_sf"/>
</dbReference>
<name>A0A3G5A376_9VIRU</name>
<reference evidence="1" key="1">
    <citation type="submission" date="2018-10" db="EMBL/GenBank/DDBJ databases">
        <title>Hidden diversity of soil giant viruses.</title>
        <authorList>
            <person name="Schulz F."/>
            <person name="Alteio L."/>
            <person name="Goudeau D."/>
            <person name="Ryan E.M."/>
            <person name="Malmstrom R.R."/>
            <person name="Blanchard J."/>
            <person name="Woyke T."/>
        </authorList>
    </citation>
    <scope>NUCLEOTIDE SEQUENCE</scope>
    <source>
        <strain evidence="1">HAV1</strain>
    </source>
</reference>
<accession>A0A3G5A376</accession>